<dbReference type="Pfam" id="PF02238">
    <property type="entry name" value="COX7a"/>
    <property type="match status" value="1"/>
</dbReference>
<dbReference type="InterPro" id="IPR039297">
    <property type="entry name" value="COX7a"/>
</dbReference>
<keyword evidence="3" id="KW-0496">Mitochondrion</keyword>
<organism evidence="5">
    <name type="scientific">Phaffia rhodozyma</name>
    <name type="common">Yeast</name>
    <name type="synonym">Xanthophyllomyces dendrorhous</name>
    <dbReference type="NCBI Taxonomy" id="264483"/>
    <lineage>
        <taxon>Eukaryota</taxon>
        <taxon>Fungi</taxon>
        <taxon>Dikarya</taxon>
        <taxon>Basidiomycota</taxon>
        <taxon>Agaricomycotina</taxon>
        <taxon>Tremellomycetes</taxon>
        <taxon>Cystofilobasidiales</taxon>
        <taxon>Mrakiaceae</taxon>
        <taxon>Phaffia</taxon>
    </lineage>
</organism>
<proteinExistence type="predicted"/>
<evidence type="ECO:0000256" key="4">
    <source>
        <dbReference type="ARBA" id="ARBA00023136"/>
    </source>
</evidence>
<reference evidence="5" key="1">
    <citation type="submission" date="2014-08" db="EMBL/GenBank/DDBJ databases">
        <authorList>
            <person name="Sharma Rahul"/>
            <person name="Thines Marco"/>
        </authorList>
    </citation>
    <scope>NUCLEOTIDE SEQUENCE</scope>
</reference>
<sequence length="81" mass="9173">MRATSLLRNAQPINRSIFKRFLDGRNDIIAKQRAFQSEKDTPVYLLGRGKTYFKFYLALLAVSTVASADTGYKLVLGNKDE</sequence>
<keyword evidence="2" id="KW-0999">Mitochondrion inner membrane</keyword>
<keyword evidence="4" id="KW-0472">Membrane</keyword>
<evidence type="ECO:0000313" key="5">
    <source>
        <dbReference type="EMBL" id="CDZ97039.1"/>
    </source>
</evidence>
<accession>A0A0F7SIA2</accession>
<evidence type="ECO:0000256" key="1">
    <source>
        <dbReference type="ARBA" id="ARBA00004273"/>
    </source>
</evidence>
<protein>
    <submittedName>
        <fullName evidence="5">Uncharacterized protein</fullName>
    </submittedName>
</protein>
<dbReference type="AlphaFoldDB" id="A0A0F7SIA2"/>
<evidence type="ECO:0000256" key="3">
    <source>
        <dbReference type="ARBA" id="ARBA00023128"/>
    </source>
</evidence>
<evidence type="ECO:0000256" key="2">
    <source>
        <dbReference type="ARBA" id="ARBA00022792"/>
    </source>
</evidence>
<comment type="subcellular location">
    <subcellularLocation>
        <location evidence="1">Mitochondrion inner membrane</location>
    </subcellularLocation>
</comment>
<dbReference type="GO" id="GO:0005743">
    <property type="term" value="C:mitochondrial inner membrane"/>
    <property type="evidence" value="ECO:0007669"/>
    <property type="project" value="UniProtKB-SubCell"/>
</dbReference>
<name>A0A0F7SIA2_PHARH</name>
<dbReference type="EMBL" id="LN483167">
    <property type="protein sequence ID" value="CDZ97039.1"/>
    <property type="molecule type" value="Genomic_DNA"/>
</dbReference>